<proteinExistence type="predicted"/>
<evidence type="ECO:0000313" key="4">
    <source>
        <dbReference type="Proteomes" id="UP000326198"/>
    </source>
</evidence>
<reference evidence="3 4" key="1">
    <citation type="submission" date="2019-04" db="EMBL/GenBank/DDBJ databases">
        <title>Friends and foes A comparative genomics studyof 23 Aspergillus species from section Flavi.</title>
        <authorList>
            <consortium name="DOE Joint Genome Institute"/>
            <person name="Kjaerbolling I."/>
            <person name="Vesth T."/>
            <person name="Frisvad J.C."/>
            <person name="Nybo J.L."/>
            <person name="Theobald S."/>
            <person name="Kildgaard S."/>
            <person name="Isbrandt T."/>
            <person name="Kuo A."/>
            <person name="Sato A."/>
            <person name="Lyhne E.K."/>
            <person name="Kogle M.E."/>
            <person name="Wiebenga A."/>
            <person name="Kun R.S."/>
            <person name="Lubbers R.J."/>
            <person name="Makela M.R."/>
            <person name="Barry K."/>
            <person name="Chovatia M."/>
            <person name="Clum A."/>
            <person name="Daum C."/>
            <person name="Haridas S."/>
            <person name="He G."/>
            <person name="LaButti K."/>
            <person name="Lipzen A."/>
            <person name="Mondo S."/>
            <person name="Riley R."/>
            <person name="Salamov A."/>
            <person name="Simmons B.A."/>
            <person name="Magnuson J.K."/>
            <person name="Henrissat B."/>
            <person name="Mortensen U.H."/>
            <person name="Larsen T.O."/>
            <person name="Devries R.P."/>
            <person name="Grigoriev I.V."/>
            <person name="Machida M."/>
            <person name="Baker S.E."/>
            <person name="Andersen M.R."/>
        </authorList>
    </citation>
    <scope>NUCLEOTIDE SEQUENCE [LARGE SCALE GENOMIC DNA]</scope>
    <source>
        <strain evidence="3 4">IBT 29228</strain>
    </source>
</reference>
<evidence type="ECO:0000256" key="2">
    <source>
        <dbReference type="SAM" id="SignalP"/>
    </source>
</evidence>
<evidence type="ECO:0000313" key="3">
    <source>
        <dbReference type="EMBL" id="KAE8379094.1"/>
    </source>
</evidence>
<keyword evidence="4" id="KW-1185">Reference proteome</keyword>
<organism evidence="3 4">
    <name type="scientific">Aspergillus bertholletiae</name>
    <dbReference type="NCBI Taxonomy" id="1226010"/>
    <lineage>
        <taxon>Eukaryota</taxon>
        <taxon>Fungi</taxon>
        <taxon>Dikarya</taxon>
        <taxon>Ascomycota</taxon>
        <taxon>Pezizomycotina</taxon>
        <taxon>Eurotiomycetes</taxon>
        <taxon>Eurotiomycetidae</taxon>
        <taxon>Eurotiales</taxon>
        <taxon>Aspergillaceae</taxon>
        <taxon>Aspergillus</taxon>
        <taxon>Aspergillus subgen. Circumdati</taxon>
    </lineage>
</organism>
<keyword evidence="2" id="KW-0732">Signal</keyword>
<dbReference type="AlphaFoldDB" id="A0A5N7BBG8"/>
<feature type="chain" id="PRO_5025069873" description="Secreted protein" evidence="2">
    <location>
        <begin position="25"/>
        <end position="92"/>
    </location>
</feature>
<evidence type="ECO:0008006" key="5">
    <source>
        <dbReference type="Google" id="ProtNLM"/>
    </source>
</evidence>
<dbReference type="EMBL" id="ML736199">
    <property type="protein sequence ID" value="KAE8379094.1"/>
    <property type="molecule type" value="Genomic_DNA"/>
</dbReference>
<accession>A0A5N7BBG8</accession>
<feature type="signal peptide" evidence="2">
    <location>
        <begin position="1"/>
        <end position="24"/>
    </location>
</feature>
<protein>
    <recommendedName>
        <fullName evidence="5">Secreted protein</fullName>
    </recommendedName>
</protein>
<gene>
    <name evidence="3" type="ORF">BDV26DRAFT_260328</name>
</gene>
<feature type="compositionally biased region" description="Basic and acidic residues" evidence="1">
    <location>
        <begin position="38"/>
        <end position="55"/>
    </location>
</feature>
<evidence type="ECO:0000256" key="1">
    <source>
        <dbReference type="SAM" id="MobiDB-lite"/>
    </source>
</evidence>
<dbReference type="Proteomes" id="UP000326198">
    <property type="component" value="Unassembled WGS sequence"/>
</dbReference>
<sequence>MLVADSSYFLIFPLLLSSCSDCNTIIVNLSGKSQQGRESQKQVADETPRPHEGFTRKLNKYVATSRHNRERRLSTNSRSIQAKLSRLRVSFE</sequence>
<feature type="region of interest" description="Disordered" evidence="1">
    <location>
        <begin position="32"/>
        <end position="58"/>
    </location>
</feature>
<name>A0A5N7BBG8_9EURO</name>